<organism evidence="2 3">
    <name type="scientific">Variovorax robiniae</name>
    <dbReference type="NCBI Taxonomy" id="1836199"/>
    <lineage>
        <taxon>Bacteria</taxon>
        <taxon>Pseudomonadati</taxon>
        <taxon>Pseudomonadota</taxon>
        <taxon>Betaproteobacteria</taxon>
        <taxon>Burkholderiales</taxon>
        <taxon>Comamonadaceae</taxon>
        <taxon>Variovorax</taxon>
    </lineage>
</organism>
<comment type="caution">
    <text evidence="2">The sequence shown here is derived from an EMBL/GenBank/DDBJ whole genome shotgun (WGS) entry which is preliminary data.</text>
</comment>
<dbReference type="Pfam" id="PF00657">
    <property type="entry name" value="Lipase_GDSL"/>
    <property type="match status" value="1"/>
</dbReference>
<dbReference type="Proteomes" id="UP001367030">
    <property type="component" value="Unassembled WGS sequence"/>
</dbReference>
<dbReference type="GO" id="GO:0016787">
    <property type="term" value="F:hydrolase activity"/>
    <property type="evidence" value="ECO:0007669"/>
    <property type="project" value="UniProtKB-KW"/>
</dbReference>
<name>A0ABU8X862_9BURK</name>
<protein>
    <submittedName>
        <fullName evidence="2">SGNH/GDSL hydrolase family protein</fullName>
    </submittedName>
</protein>
<dbReference type="RefSeq" id="WP_340335304.1">
    <property type="nucleotide sequence ID" value="NZ_JBBKZS010000004.1"/>
</dbReference>
<dbReference type="InterPro" id="IPR001087">
    <property type="entry name" value="GDSL"/>
</dbReference>
<keyword evidence="1 2" id="KW-0378">Hydrolase</keyword>
<dbReference type="PANTHER" id="PTHR45648">
    <property type="entry name" value="GDSL LIPASE/ACYLHYDROLASE FAMILY PROTEIN (AFU_ORTHOLOGUE AFUA_4G14700)"/>
    <property type="match status" value="1"/>
</dbReference>
<sequence>MKKSSVKALRLTAMCVLLGSALVGCGGGGGGGYSFPIVTTPQKPDTPPPDTRVAVTSITVFGDSLSDVGTYAAATGDPANPGKFTVNPGKVWVENIADAFGLTVTPNRSLTLDETASGVKGAGVGTATVIGGNGYAEGGARIAALPSESGIGNNQIVAPISRQITNYLASHAKFPATELVVLDGGGNDTYAQFSSVCWGTEDNGPGTGGGNATIAGATSEIMTAAYAQVANIKRIHDNGAPVVLVAAASDWSGNPFGAHYLSDAYQTTGCYTKVPASQITAWTDQFNAILKAGIAGMSNVVYVDFASDFADAVTNPTKYGFVNVDAPACTVASAALCTAATLVAPDAATTYLWSDAFHPTPRGHQLLSDSALNALKATTKKSS</sequence>
<dbReference type="PROSITE" id="PS51257">
    <property type="entry name" value="PROKAR_LIPOPROTEIN"/>
    <property type="match status" value="1"/>
</dbReference>
<dbReference type="Gene3D" id="3.40.50.1110">
    <property type="entry name" value="SGNH hydrolase"/>
    <property type="match status" value="1"/>
</dbReference>
<gene>
    <name evidence="2" type="ORF">WKW79_11595</name>
</gene>
<dbReference type="SUPFAM" id="SSF52266">
    <property type="entry name" value="SGNH hydrolase"/>
    <property type="match status" value="1"/>
</dbReference>
<dbReference type="InterPro" id="IPR036514">
    <property type="entry name" value="SGNH_hydro_sf"/>
</dbReference>
<reference evidence="2 3" key="1">
    <citation type="submission" date="2024-03" db="EMBL/GenBank/DDBJ databases">
        <title>Novel species of the genus Variovorax.</title>
        <authorList>
            <person name="Liu Q."/>
            <person name="Xin Y.-H."/>
        </authorList>
    </citation>
    <scope>NUCLEOTIDE SEQUENCE [LARGE SCALE GENOMIC DNA]</scope>
    <source>
        <strain evidence="2 3">KACC 18901</strain>
    </source>
</reference>
<evidence type="ECO:0000313" key="3">
    <source>
        <dbReference type="Proteomes" id="UP001367030"/>
    </source>
</evidence>
<dbReference type="CDD" id="cd01847">
    <property type="entry name" value="Triacylglycerol_lipase_like"/>
    <property type="match status" value="1"/>
</dbReference>
<dbReference type="EMBL" id="JBBKZS010000004">
    <property type="protein sequence ID" value="MEJ8855218.1"/>
    <property type="molecule type" value="Genomic_DNA"/>
</dbReference>
<evidence type="ECO:0000256" key="1">
    <source>
        <dbReference type="ARBA" id="ARBA00022801"/>
    </source>
</evidence>
<keyword evidence="3" id="KW-1185">Reference proteome</keyword>
<accession>A0ABU8X862</accession>
<evidence type="ECO:0000313" key="2">
    <source>
        <dbReference type="EMBL" id="MEJ8855218.1"/>
    </source>
</evidence>
<proteinExistence type="predicted"/>
<dbReference type="InterPro" id="IPR051058">
    <property type="entry name" value="GDSL_Est/Lipase"/>
</dbReference>
<dbReference type="PANTHER" id="PTHR45648:SF22">
    <property type="entry name" value="GDSL LIPASE_ACYLHYDROLASE FAMILY PROTEIN (AFU_ORTHOLOGUE AFUA_4G14700)"/>
    <property type="match status" value="1"/>
</dbReference>